<feature type="transmembrane region" description="Helical" evidence="8">
    <location>
        <begin position="269"/>
        <end position="286"/>
    </location>
</feature>
<dbReference type="OrthoDB" id="9773404at2"/>
<dbReference type="NCBIfam" id="TIGR00229">
    <property type="entry name" value="sensory_box"/>
    <property type="match status" value="1"/>
</dbReference>
<proteinExistence type="inferred from homology"/>
<comment type="caution">
    <text evidence="11">The sequence shown here is derived from an EMBL/GenBank/DDBJ whole genome shotgun (WGS) entry which is preliminary data.</text>
</comment>
<dbReference type="AlphaFoldDB" id="A0A3S1K6Y8"/>
<dbReference type="GO" id="GO:0005886">
    <property type="term" value="C:plasma membrane"/>
    <property type="evidence" value="ECO:0007669"/>
    <property type="project" value="UniProtKB-SubCell"/>
</dbReference>
<dbReference type="Gene3D" id="1.20.1250.20">
    <property type="entry name" value="MFS general substrate transporter like domains"/>
    <property type="match status" value="2"/>
</dbReference>
<keyword evidence="3" id="KW-0813">Transport</keyword>
<evidence type="ECO:0000256" key="2">
    <source>
        <dbReference type="ARBA" id="ARBA00008432"/>
    </source>
</evidence>
<comment type="similarity">
    <text evidence="2">Belongs to the major facilitator superfamily. Nitrate/nitrite porter (TC 2.A.1.8) family.</text>
</comment>
<feature type="transmembrane region" description="Helical" evidence="8">
    <location>
        <begin position="355"/>
        <end position="378"/>
    </location>
</feature>
<dbReference type="InterPro" id="IPR035965">
    <property type="entry name" value="PAS-like_dom_sf"/>
</dbReference>
<evidence type="ECO:0000256" key="6">
    <source>
        <dbReference type="ARBA" id="ARBA00023063"/>
    </source>
</evidence>
<dbReference type="GO" id="GO:0042128">
    <property type="term" value="P:nitrate assimilation"/>
    <property type="evidence" value="ECO:0007669"/>
    <property type="project" value="UniProtKB-KW"/>
</dbReference>
<reference evidence="11 12" key="1">
    <citation type="submission" date="2018-12" db="EMBL/GenBank/DDBJ databases">
        <authorList>
            <person name="Sun L."/>
            <person name="Chen Z."/>
        </authorList>
    </citation>
    <scope>NUCLEOTIDE SEQUENCE [LARGE SCALE GENOMIC DNA]</scope>
    <source>
        <strain evidence="11 12">DSM 15890</strain>
    </source>
</reference>
<evidence type="ECO:0000256" key="4">
    <source>
        <dbReference type="ARBA" id="ARBA00022692"/>
    </source>
</evidence>
<dbReference type="Proteomes" id="UP000279446">
    <property type="component" value="Unassembled WGS sequence"/>
</dbReference>
<feature type="transmembrane region" description="Helical" evidence="8">
    <location>
        <begin position="36"/>
        <end position="57"/>
    </location>
</feature>
<evidence type="ECO:0000256" key="7">
    <source>
        <dbReference type="ARBA" id="ARBA00023136"/>
    </source>
</evidence>
<feature type="transmembrane region" description="Helical" evidence="8">
    <location>
        <begin position="239"/>
        <end position="257"/>
    </location>
</feature>
<dbReference type="PROSITE" id="PS50112">
    <property type="entry name" value="PAS"/>
    <property type="match status" value="1"/>
</dbReference>
<evidence type="ECO:0000256" key="5">
    <source>
        <dbReference type="ARBA" id="ARBA00022989"/>
    </source>
</evidence>
<feature type="transmembrane region" description="Helical" evidence="8">
    <location>
        <begin position="203"/>
        <end position="227"/>
    </location>
</feature>
<feature type="transmembrane region" description="Helical" evidence="8">
    <location>
        <begin position="292"/>
        <end position="312"/>
    </location>
</feature>
<dbReference type="Gene3D" id="3.30.450.20">
    <property type="entry name" value="PAS domain"/>
    <property type="match status" value="1"/>
</dbReference>
<feature type="transmembrane region" description="Helical" evidence="8">
    <location>
        <begin position="94"/>
        <end position="116"/>
    </location>
</feature>
<feature type="transmembrane region" description="Helical" evidence="8">
    <location>
        <begin position="161"/>
        <end position="178"/>
    </location>
</feature>
<dbReference type="EMBL" id="RZNY01000012">
    <property type="protein sequence ID" value="RUT45315.1"/>
    <property type="molecule type" value="Genomic_DNA"/>
</dbReference>
<dbReference type="InterPro" id="IPR020846">
    <property type="entry name" value="MFS_dom"/>
</dbReference>
<keyword evidence="5 8" id="KW-1133">Transmembrane helix</keyword>
<dbReference type="PROSITE" id="PS50850">
    <property type="entry name" value="MFS"/>
    <property type="match status" value="1"/>
</dbReference>
<dbReference type="GO" id="GO:0015112">
    <property type="term" value="F:nitrate transmembrane transporter activity"/>
    <property type="evidence" value="ECO:0007669"/>
    <property type="project" value="InterPro"/>
</dbReference>
<dbReference type="CDD" id="cd00130">
    <property type="entry name" value="PAS"/>
    <property type="match status" value="1"/>
</dbReference>
<dbReference type="InterPro" id="IPR044772">
    <property type="entry name" value="NO3_transporter"/>
</dbReference>
<feature type="transmembrane region" description="Helical" evidence="8">
    <location>
        <begin position="69"/>
        <end position="88"/>
    </location>
</feature>
<protein>
    <submittedName>
        <fullName evidence="11">Nitrate/nitrite transporter</fullName>
    </submittedName>
</protein>
<feature type="transmembrane region" description="Helical" evidence="8">
    <location>
        <begin position="324"/>
        <end position="349"/>
    </location>
</feature>
<keyword evidence="7 8" id="KW-0472">Membrane</keyword>
<feature type="domain" description="Major facilitator superfamily (MFS) profile" evidence="10">
    <location>
        <begin position="6"/>
        <end position="381"/>
    </location>
</feature>
<dbReference type="SUPFAM" id="SSF55785">
    <property type="entry name" value="PYP-like sensor domain (PAS domain)"/>
    <property type="match status" value="1"/>
</dbReference>
<sequence length="520" mass="57389">MKPSKALLPLQTLSLVLGFAVWGVLSSLIVFIKEGIILTPGQLSLVTALPVVLGSVLRIPFGYWTNKYGARLMFMISFIILLIPVFYISKATTFNHLITGGLFLGIAGATFSVGVTSLPKYYPRSKHGFVNGIYGLGNIGSAISTFFAPLLATQFGWRTTVQFYLILLIIFAIANFFIGDRQENKSTIPLMEQFKGIYRNEKLWLLCFFYFITFGSFVAFTVFLPNYLVQQFDISKIDAGLRTAGFVALATLMRPIGGWLGDKFNPFKILVFVFIGLTIGGILLAFSPSIMLYSVGCLLIGFCAGTGNGTLFKLVPLYFSKQAGIANGLISALGGLGGFFPPLLLSLLFAITGHYAIGFMALAMVAMCSLLLVLYLYWQDRVKLAEQMIQSTSQAILVTNKKGIIININPAFTAITGYTADMAIGQKSGFLKSGRHDKDFYDLMWKQLQENNAWSGNVWNKKKNGELYLQFLTINAVQNDVGETSYYVGVFSEIEPTSERFNREVFSGNDRMHGNGMVVL</sequence>
<comment type="subcellular location">
    <subcellularLocation>
        <location evidence="1">Cell membrane</location>
        <topology evidence="1">Multi-pass membrane protein</topology>
    </subcellularLocation>
</comment>
<dbReference type="Pfam" id="PF07690">
    <property type="entry name" value="MFS_1"/>
    <property type="match status" value="1"/>
</dbReference>
<evidence type="ECO:0000256" key="8">
    <source>
        <dbReference type="SAM" id="Phobius"/>
    </source>
</evidence>
<evidence type="ECO:0000256" key="1">
    <source>
        <dbReference type="ARBA" id="ARBA00004651"/>
    </source>
</evidence>
<dbReference type="RefSeq" id="WP_127192922.1">
    <property type="nucleotide sequence ID" value="NZ_RZNY01000012.1"/>
</dbReference>
<evidence type="ECO:0000313" key="12">
    <source>
        <dbReference type="Proteomes" id="UP000279446"/>
    </source>
</evidence>
<evidence type="ECO:0000256" key="3">
    <source>
        <dbReference type="ARBA" id="ARBA00022448"/>
    </source>
</evidence>
<dbReference type="CDD" id="cd17341">
    <property type="entry name" value="MFS_NRT2_like"/>
    <property type="match status" value="1"/>
</dbReference>
<gene>
    <name evidence="11" type="ORF">EJP82_15240</name>
</gene>
<dbReference type="SMART" id="SM00091">
    <property type="entry name" value="PAS"/>
    <property type="match status" value="1"/>
</dbReference>
<keyword evidence="6" id="KW-0534">Nitrate assimilation</keyword>
<evidence type="ECO:0000313" key="11">
    <source>
        <dbReference type="EMBL" id="RUT45315.1"/>
    </source>
</evidence>
<name>A0A3S1K6Y8_9BACL</name>
<feature type="transmembrane region" description="Helical" evidence="8">
    <location>
        <begin position="128"/>
        <end position="149"/>
    </location>
</feature>
<feature type="domain" description="PAS" evidence="9">
    <location>
        <begin position="381"/>
        <end position="426"/>
    </location>
</feature>
<dbReference type="InterPro" id="IPR000014">
    <property type="entry name" value="PAS"/>
</dbReference>
<keyword evidence="12" id="KW-1185">Reference proteome</keyword>
<dbReference type="PANTHER" id="PTHR23515">
    <property type="entry name" value="HIGH-AFFINITY NITRATE TRANSPORTER 2.3"/>
    <property type="match status" value="1"/>
</dbReference>
<dbReference type="InterPro" id="IPR011701">
    <property type="entry name" value="MFS"/>
</dbReference>
<dbReference type="InterPro" id="IPR036259">
    <property type="entry name" value="MFS_trans_sf"/>
</dbReference>
<keyword evidence="4 8" id="KW-0812">Transmembrane</keyword>
<evidence type="ECO:0000259" key="9">
    <source>
        <dbReference type="PROSITE" id="PS50112"/>
    </source>
</evidence>
<evidence type="ECO:0000259" key="10">
    <source>
        <dbReference type="PROSITE" id="PS50850"/>
    </source>
</evidence>
<dbReference type="SUPFAM" id="SSF103473">
    <property type="entry name" value="MFS general substrate transporter"/>
    <property type="match status" value="1"/>
</dbReference>
<organism evidence="11 12">
    <name type="scientific">Paenibacillus anaericanus</name>
    <dbReference type="NCBI Taxonomy" id="170367"/>
    <lineage>
        <taxon>Bacteria</taxon>
        <taxon>Bacillati</taxon>
        <taxon>Bacillota</taxon>
        <taxon>Bacilli</taxon>
        <taxon>Bacillales</taxon>
        <taxon>Paenibacillaceae</taxon>
        <taxon>Paenibacillus</taxon>
    </lineage>
</organism>
<dbReference type="Pfam" id="PF13426">
    <property type="entry name" value="PAS_9"/>
    <property type="match status" value="1"/>
</dbReference>
<accession>A0A3S1K6Y8</accession>